<sequence>MILNLEDFDVPMKLVFELEKRLKEDPERVRLAQALTLDPAMPGMGLRGVHGLFGSVEWWASIRQGRMPLLKQSGIIRRAYASGQEPNQASNTIDLQLDDGTVQLTGIFVNKKGDAKLFRAGCRVAVVYALDELKLQPSDNGGVNHLSIALEMAVSTCKA</sequence>
<dbReference type="EMBL" id="JAVRAA010000024">
    <property type="protein sequence ID" value="MDT0340590.1"/>
    <property type="molecule type" value="Genomic_DNA"/>
</dbReference>
<dbReference type="AlphaFoldDB" id="A0AAE4GEG9"/>
<name>A0AAE4GEG9_9BURK</name>
<comment type="caution">
    <text evidence="1">The sequence shown here is derived from an EMBL/GenBank/DDBJ whole genome shotgun (WGS) entry which is preliminary data.</text>
</comment>
<reference evidence="1" key="1">
    <citation type="submission" date="2023-02" db="EMBL/GenBank/DDBJ databases">
        <title>Description of Herbaspirillum huttiense subsp. nephrolepsisexaltata and Herbaspirillum huttiense subsp. lycopersicon.</title>
        <authorList>
            <person name="Poudel M."/>
            <person name="Sharma A."/>
            <person name="Goss E."/>
            <person name="Tapia J.H."/>
            <person name="Harmon C.M."/>
            <person name="Jones J.B."/>
        </authorList>
    </citation>
    <scope>NUCLEOTIDE SEQUENCE</scope>
    <source>
        <strain evidence="1">NC40101</strain>
    </source>
</reference>
<organism evidence="1">
    <name type="scientific">Herbaspirillum huttiense subsp. nephrolepidis</name>
    <dbReference type="NCBI Taxonomy" id="3075126"/>
    <lineage>
        <taxon>Bacteria</taxon>
        <taxon>Pseudomonadati</taxon>
        <taxon>Pseudomonadota</taxon>
        <taxon>Betaproteobacteria</taxon>
        <taxon>Burkholderiales</taxon>
        <taxon>Oxalobacteraceae</taxon>
        <taxon>Herbaspirillum</taxon>
    </lineage>
</organism>
<dbReference type="RefSeq" id="WP_310838530.1">
    <property type="nucleotide sequence ID" value="NZ_JAVLSM010000016.1"/>
</dbReference>
<gene>
    <name evidence="1" type="ORF">RJN63_27415</name>
</gene>
<accession>A0AAE4GEG9</accession>
<proteinExistence type="predicted"/>
<evidence type="ECO:0000313" key="1">
    <source>
        <dbReference type="EMBL" id="MDT0340590.1"/>
    </source>
</evidence>
<protein>
    <submittedName>
        <fullName evidence="1">Uncharacterized protein</fullName>
    </submittedName>
</protein>